<comment type="caution">
    <text evidence="5">The sequence shown here is derived from an EMBL/GenBank/DDBJ whole genome shotgun (WGS) entry which is preliminary data.</text>
</comment>
<evidence type="ECO:0000259" key="4">
    <source>
        <dbReference type="Pfam" id="PF23559"/>
    </source>
</evidence>
<sequence>MIYVQVLEKVRLVVGVDEEVQRLTNNFQAIESVLEDIECKQDVLDEWNTAIQKLRIMEAENASKLVIKNMLENIKESIKDKKFLLVLDDEWTGDSNEWEQLKSSLKYDSKGSKILVITRKINVAKVMGSTNFIEVGMLSEKKNVDKFHFMEETTKRDYIRIQRNKVMKLVREEYFEKLAMPSFFEDFERDIDDDSIIEGKIHDMVHDFALYLNVSNEKALEHLQPPPNSESLDLRGYRGTSHLFLNWMTSLTKQRPYGAFASYREAVIS</sequence>
<keyword evidence="2" id="KW-0611">Plant defense</keyword>
<reference evidence="5 6" key="1">
    <citation type="submission" date="2021-02" db="EMBL/GenBank/DDBJ databases">
        <title>Plant Genome Project.</title>
        <authorList>
            <person name="Zhang R.-G."/>
        </authorList>
    </citation>
    <scope>NUCLEOTIDE SEQUENCE [LARGE SCALE GENOMIC DNA]</scope>
    <source>
        <tissue evidence="5">Leaves</tissue>
    </source>
</reference>
<proteinExistence type="predicted"/>
<dbReference type="Pfam" id="PF00931">
    <property type="entry name" value="NB-ARC"/>
    <property type="match status" value="1"/>
</dbReference>
<dbReference type="InterPro" id="IPR058922">
    <property type="entry name" value="WHD_DRP"/>
</dbReference>
<dbReference type="Proteomes" id="UP000827721">
    <property type="component" value="Unassembled WGS sequence"/>
</dbReference>
<evidence type="ECO:0000313" key="5">
    <source>
        <dbReference type="EMBL" id="KAH7560518.1"/>
    </source>
</evidence>
<dbReference type="Pfam" id="PF23559">
    <property type="entry name" value="WHD_DRP"/>
    <property type="match status" value="1"/>
</dbReference>
<dbReference type="InterPro" id="IPR027417">
    <property type="entry name" value="P-loop_NTPase"/>
</dbReference>
<name>A0ABQ8HHG4_9ROSI</name>
<feature type="domain" description="Disease resistance protein winged helix" evidence="4">
    <location>
        <begin position="157"/>
        <end position="209"/>
    </location>
</feature>
<evidence type="ECO:0000256" key="1">
    <source>
        <dbReference type="ARBA" id="ARBA00022737"/>
    </source>
</evidence>
<organism evidence="5 6">
    <name type="scientific">Xanthoceras sorbifolium</name>
    <dbReference type="NCBI Taxonomy" id="99658"/>
    <lineage>
        <taxon>Eukaryota</taxon>
        <taxon>Viridiplantae</taxon>
        <taxon>Streptophyta</taxon>
        <taxon>Embryophyta</taxon>
        <taxon>Tracheophyta</taxon>
        <taxon>Spermatophyta</taxon>
        <taxon>Magnoliopsida</taxon>
        <taxon>eudicotyledons</taxon>
        <taxon>Gunneridae</taxon>
        <taxon>Pentapetalae</taxon>
        <taxon>rosids</taxon>
        <taxon>malvids</taxon>
        <taxon>Sapindales</taxon>
        <taxon>Sapindaceae</taxon>
        <taxon>Xanthoceroideae</taxon>
        <taxon>Xanthoceras</taxon>
    </lineage>
</organism>
<dbReference type="SUPFAM" id="SSF52540">
    <property type="entry name" value="P-loop containing nucleoside triphosphate hydrolases"/>
    <property type="match status" value="1"/>
</dbReference>
<accession>A0ABQ8HHG4</accession>
<protein>
    <recommendedName>
        <fullName evidence="7">NB-ARC domain-containing protein</fullName>
    </recommendedName>
</protein>
<dbReference type="InterPro" id="IPR002182">
    <property type="entry name" value="NB-ARC"/>
</dbReference>
<evidence type="ECO:0000256" key="2">
    <source>
        <dbReference type="ARBA" id="ARBA00022821"/>
    </source>
</evidence>
<feature type="domain" description="NB-ARC" evidence="3">
    <location>
        <begin position="48"/>
        <end position="143"/>
    </location>
</feature>
<keyword evidence="1" id="KW-0677">Repeat</keyword>
<dbReference type="Gene3D" id="3.40.50.300">
    <property type="entry name" value="P-loop containing nucleotide triphosphate hydrolases"/>
    <property type="match status" value="1"/>
</dbReference>
<dbReference type="PANTHER" id="PTHR36766">
    <property type="entry name" value="PLANT BROAD-SPECTRUM MILDEW RESISTANCE PROTEIN RPW8"/>
    <property type="match status" value="1"/>
</dbReference>
<evidence type="ECO:0000259" key="3">
    <source>
        <dbReference type="Pfam" id="PF00931"/>
    </source>
</evidence>
<evidence type="ECO:0008006" key="7">
    <source>
        <dbReference type="Google" id="ProtNLM"/>
    </source>
</evidence>
<evidence type="ECO:0000313" key="6">
    <source>
        <dbReference type="Proteomes" id="UP000827721"/>
    </source>
</evidence>
<dbReference type="PANTHER" id="PTHR36766:SF45">
    <property type="entry name" value="NB-ARC DOMAIN-CONTAINING PROTEIN"/>
    <property type="match status" value="1"/>
</dbReference>
<gene>
    <name evidence="5" type="ORF">JRO89_XS10G0036700</name>
</gene>
<dbReference type="EMBL" id="JAFEMO010000010">
    <property type="protein sequence ID" value="KAH7560518.1"/>
    <property type="molecule type" value="Genomic_DNA"/>
</dbReference>
<keyword evidence="6" id="KW-1185">Reference proteome</keyword>